<dbReference type="Gene3D" id="1.25.40.10">
    <property type="entry name" value="Tetratricopeptide repeat domain"/>
    <property type="match status" value="1"/>
</dbReference>
<dbReference type="GO" id="GO:0008276">
    <property type="term" value="F:protein methyltransferase activity"/>
    <property type="evidence" value="ECO:0007669"/>
    <property type="project" value="UniProtKB-ARBA"/>
</dbReference>
<dbReference type="InterPro" id="IPR001214">
    <property type="entry name" value="SET_dom"/>
</dbReference>
<dbReference type="SUPFAM" id="SSF82199">
    <property type="entry name" value="SET domain"/>
    <property type="match status" value="1"/>
</dbReference>
<sequence length="599" mass="69172">MNPSLNVVRHNVDSLFDSLWEAALKTRVAQAFRSNLHWEDLMKVLKHETGMLIRTVPYREMLQLRDDRKDPVKASWMRNKGNEMVRRGVEHFIEAIHKYNESITYSEQGSEERALAYANRSIVCLQLRRYEDCLTNIRLARESNYPERMAEKLAKRELKARQMLQQPNNVAAELTEQEQEQLVLSYPAHENMAQVANCLELQRNAKYGRHVVTNRPLTVGDVVMIDAPFVKLLGDGFRYVLCAYCNRETPCTLIPCEGCSLAMYCSEECLSKAHQQYHRYECGIIRELWRISGSGPVITLRTVALTIAAFDYDLLALGEHLASLDESSVNLFAMDWKSATPKDNVSAVHVLSTNQQHRRRKDQAYHVFVATLLHDLALQRTELGSICGTNLEKRRLLLDLFVRYMQIMQCNTQELASLAYNMPLPWYNSVGYGTGCYPLISMLNHSCAPNVTRITLPDGRCAIVVVRPIAAGGQLFDFYEIHHLHQDREERQTSLQSMYHFRCDCEACLNDYPGPEYLQEGDIFVSNILTEYFMHQESIFRDPKKAKQMMAKLQALLKRIAGKYPDFEACECQQEFVRCFQRVYSYTLTTTKYKMDGNR</sequence>
<dbReference type="Gene3D" id="1.10.220.160">
    <property type="match status" value="1"/>
</dbReference>
<dbReference type="PROSITE" id="PS50865">
    <property type="entry name" value="ZF_MYND_2"/>
    <property type="match status" value="1"/>
</dbReference>
<dbReference type="Pfam" id="PF01753">
    <property type="entry name" value="zf-MYND"/>
    <property type="match status" value="1"/>
</dbReference>
<dbReference type="EnsemblMetazoa" id="ASTEI11197-RA">
    <property type="protein sequence ID" value="ASTEI11197-PA"/>
    <property type="gene ID" value="ASTEI11197"/>
</dbReference>
<accession>A0A182YRW1</accession>
<organism evidence="1 2">
    <name type="scientific">Anopheles stephensi</name>
    <name type="common">Indo-Pakistan malaria mosquito</name>
    <dbReference type="NCBI Taxonomy" id="30069"/>
    <lineage>
        <taxon>Eukaryota</taxon>
        <taxon>Metazoa</taxon>
        <taxon>Ecdysozoa</taxon>
        <taxon>Arthropoda</taxon>
        <taxon>Hexapoda</taxon>
        <taxon>Insecta</taxon>
        <taxon>Pterygota</taxon>
        <taxon>Neoptera</taxon>
        <taxon>Endopterygota</taxon>
        <taxon>Diptera</taxon>
        <taxon>Nematocera</taxon>
        <taxon>Culicoidea</taxon>
        <taxon>Culicidae</taxon>
        <taxon>Anophelinae</taxon>
        <taxon>Anopheles</taxon>
    </lineage>
</organism>
<dbReference type="AlphaFoldDB" id="A0A182YRW1"/>
<dbReference type="VEuPathDB" id="VectorBase:ASTE011790"/>
<dbReference type="PROSITE" id="PS01360">
    <property type="entry name" value="ZF_MYND_1"/>
    <property type="match status" value="1"/>
</dbReference>
<evidence type="ECO:0008006" key="3">
    <source>
        <dbReference type="Google" id="ProtNLM"/>
    </source>
</evidence>
<dbReference type="OMA" id="ECKSIAM"/>
<dbReference type="VEuPathDB" id="VectorBase:ASTEI11197"/>
<dbReference type="PANTHER" id="PTHR47111:SF1">
    <property type="entry name" value="SET AND MYND DOMAIN-CONTAINING PROTEIN 4"/>
    <property type="match status" value="1"/>
</dbReference>
<protein>
    <recommendedName>
        <fullName evidence="3">MYND-type domain-containing protein</fullName>
    </recommendedName>
</protein>
<dbReference type="InterPro" id="IPR011990">
    <property type="entry name" value="TPR-like_helical_dom_sf"/>
</dbReference>
<dbReference type="STRING" id="30069.A0A182YRW1"/>
<keyword evidence="2" id="KW-1185">Reference proteome</keyword>
<proteinExistence type="predicted"/>
<evidence type="ECO:0000313" key="1">
    <source>
        <dbReference type="EnsemblMetazoa" id="ASTEI11197-PA"/>
    </source>
</evidence>
<dbReference type="Pfam" id="PF00856">
    <property type="entry name" value="SET"/>
    <property type="match status" value="1"/>
</dbReference>
<evidence type="ECO:0000313" key="2">
    <source>
        <dbReference type="Proteomes" id="UP000076408"/>
    </source>
</evidence>
<dbReference type="VEuPathDB" id="VectorBase:ASTEI20_040347"/>
<dbReference type="Gene3D" id="2.170.270.10">
    <property type="entry name" value="SET domain"/>
    <property type="match status" value="1"/>
</dbReference>
<dbReference type="InterPro" id="IPR046341">
    <property type="entry name" value="SET_dom_sf"/>
</dbReference>
<dbReference type="PROSITE" id="PS50280">
    <property type="entry name" value="SET"/>
    <property type="match status" value="1"/>
</dbReference>
<dbReference type="SUPFAM" id="SSF144232">
    <property type="entry name" value="HIT/MYND zinc finger-like"/>
    <property type="match status" value="1"/>
</dbReference>
<reference evidence="2" key="1">
    <citation type="journal article" date="2014" name="Genome Biol.">
        <title>Genome analysis of a major urban malaria vector mosquito, Anopheles stephensi.</title>
        <authorList>
            <person name="Jiang X."/>
            <person name="Peery A."/>
            <person name="Hall A.B."/>
            <person name="Sharma A."/>
            <person name="Chen X.G."/>
            <person name="Waterhouse R.M."/>
            <person name="Komissarov A."/>
            <person name="Riehle M.M."/>
            <person name="Shouche Y."/>
            <person name="Sharakhova M.V."/>
            <person name="Lawson D."/>
            <person name="Pakpour N."/>
            <person name="Arensburger P."/>
            <person name="Davidson V.L."/>
            <person name="Eiglmeier K."/>
            <person name="Emrich S."/>
            <person name="George P."/>
            <person name="Kennedy R.C."/>
            <person name="Mane S.P."/>
            <person name="Maslen G."/>
            <person name="Oringanje C."/>
            <person name="Qi Y."/>
            <person name="Settlage R."/>
            <person name="Tojo M."/>
            <person name="Tubio J.M."/>
            <person name="Unger M.F."/>
            <person name="Wang B."/>
            <person name="Vernick K.D."/>
            <person name="Ribeiro J.M."/>
            <person name="James A.A."/>
            <person name="Michel K."/>
            <person name="Riehle M.A."/>
            <person name="Luckhart S."/>
            <person name="Sharakhov I.V."/>
            <person name="Tu Z."/>
        </authorList>
    </citation>
    <scope>NUCLEOTIDE SEQUENCE [LARGE SCALE GENOMIC DNA]</scope>
    <source>
        <strain evidence="2">Indian</strain>
    </source>
</reference>
<dbReference type="Proteomes" id="UP000076408">
    <property type="component" value="Unassembled WGS sequence"/>
</dbReference>
<name>A0A182YRW1_ANOST</name>
<reference evidence="1" key="2">
    <citation type="submission" date="2020-05" db="UniProtKB">
        <authorList>
            <consortium name="EnsemblMetazoa"/>
        </authorList>
    </citation>
    <scope>IDENTIFICATION</scope>
    <source>
        <strain evidence="1">Indian</strain>
    </source>
</reference>
<dbReference type="SUPFAM" id="SSF48452">
    <property type="entry name" value="TPR-like"/>
    <property type="match status" value="1"/>
</dbReference>
<dbReference type="Gene3D" id="6.10.140.2220">
    <property type="match status" value="1"/>
</dbReference>
<dbReference type="GO" id="GO:0008757">
    <property type="term" value="F:S-adenosylmethionine-dependent methyltransferase activity"/>
    <property type="evidence" value="ECO:0007669"/>
    <property type="project" value="UniProtKB-ARBA"/>
</dbReference>
<dbReference type="PANTHER" id="PTHR47111">
    <property type="entry name" value="BCDNA.LD29892"/>
    <property type="match status" value="1"/>
</dbReference>
<dbReference type="GO" id="GO:0008170">
    <property type="term" value="F:N-methyltransferase activity"/>
    <property type="evidence" value="ECO:0007669"/>
    <property type="project" value="UniProtKB-ARBA"/>
</dbReference>
<dbReference type="InterPro" id="IPR002893">
    <property type="entry name" value="Znf_MYND"/>
</dbReference>